<dbReference type="AlphaFoldDB" id="Q2IHW4"/>
<dbReference type="KEGG" id="ade:Adeh_1469"/>
<feature type="region of interest" description="Disordered" evidence="1">
    <location>
        <begin position="1"/>
        <end position="23"/>
    </location>
</feature>
<evidence type="ECO:0000313" key="2">
    <source>
        <dbReference type="EMBL" id="ABC81242.1"/>
    </source>
</evidence>
<dbReference type="EMBL" id="CP000251">
    <property type="protein sequence ID" value="ABC81242.1"/>
    <property type="molecule type" value="Genomic_DNA"/>
</dbReference>
<sequence length="134" mass="14970">MEPIMPSRPKQPRRVAKVSRPVADATCTKSRTVRRGSVPLDVWTCSAPRVGEPLEEAPRVSLAPEVVKVGRRNWKFWYVSGAEAKRDDALVREPGWYFSAATPNPEWINNDSVGPYRSFDEALQDLVLGLASGY</sequence>
<gene>
    <name evidence="2" type="ordered locus">Adeh_1469</name>
</gene>
<protein>
    <submittedName>
        <fullName evidence="2">Uncharacterized protein</fullName>
    </submittedName>
</protein>
<dbReference type="Proteomes" id="UP000001935">
    <property type="component" value="Chromosome"/>
</dbReference>
<evidence type="ECO:0000313" key="3">
    <source>
        <dbReference type="Proteomes" id="UP000001935"/>
    </source>
</evidence>
<evidence type="ECO:0000256" key="1">
    <source>
        <dbReference type="SAM" id="MobiDB-lite"/>
    </source>
</evidence>
<organism evidence="2 3">
    <name type="scientific">Anaeromyxobacter dehalogenans (strain 2CP-C)</name>
    <dbReference type="NCBI Taxonomy" id="290397"/>
    <lineage>
        <taxon>Bacteria</taxon>
        <taxon>Pseudomonadati</taxon>
        <taxon>Myxococcota</taxon>
        <taxon>Myxococcia</taxon>
        <taxon>Myxococcales</taxon>
        <taxon>Cystobacterineae</taxon>
        <taxon>Anaeromyxobacteraceae</taxon>
        <taxon>Anaeromyxobacter</taxon>
    </lineage>
</organism>
<name>Q2IHW4_ANADE</name>
<dbReference type="HOGENOM" id="CLU_1891806_0_0_7"/>
<proteinExistence type="predicted"/>
<accession>Q2IHW4</accession>
<reference evidence="2 3" key="1">
    <citation type="submission" date="2006-01" db="EMBL/GenBank/DDBJ databases">
        <title>Complete sequence of Anaeromyxobacter dehalogenans 2CP-C.</title>
        <authorList>
            <consortium name="US DOE Joint Genome Institute"/>
            <person name="Copeland A."/>
            <person name="Lucas S."/>
            <person name="Lapidus A."/>
            <person name="Barry K."/>
            <person name="Detter J.C."/>
            <person name="Glavina T."/>
            <person name="Hammon N."/>
            <person name="Israni S."/>
            <person name="Pitluck S."/>
            <person name="Brettin T."/>
            <person name="Bruce D."/>
            <person name="Han C."/>
            <person name="Tapia R."/>
            <person name="Gilna P."/>
            <person name="Kiss H."/>
            <person name="Schmutz J."/>
            <person name="Larimer F."/>
            <person name="Land M."/>
            <person name="Kyrpides N."/>
            <person name="Anderson I."/>
            <person name="Sanford R.A."/>
            <person name="Ritalahti K.M."/>
            <person name="Thomas H.S."/>
            <person name="Kirby J.R."/>
            <person name="Zhulin I.B."/>
            <person name="Loeffler F.E."/>
            <person name="Richardson P."/>
        </authorList>
    </citation>
    <scope>NUCLEOTIDE SEQUENCE [LARGE SCALE GENOMIC DNA]</scope>
    <source>
        <strain evidence="2 3">2CP-C</strain>
    </source>
</reference>